<evidence type="ECO:0000256" key="3">
    <source>
        <dbReference type="ARBA" id="ARBA00022989"/>
    </source>
</evidence>
<evidence type="ECO:0000256" key="4">
    <source>
        <dbReference type="ARBA" id="ARBA00023136"/>
    </source>
</evidence>
<proteinExistence type="predicted"/>
<reference evidence="7 8" key="1">
    <citation type="submission" date="2016-10" db="EMBL/GenBank/DDBJ databases">
        <authorList>
            <person name="de Groot N.N."/>
        </authorList>
    </citation>
    <scope>NUCLEOTIDE SEQUENCE [LARGE SCALE GENOMIC DNA]</scope>
    <source>
        <strain evidence="7 8">LMG 27731</strain>
    </source>
</reference>
<comment type="subcellular location">
    <subcellularLocation>
        <location evidence="1">Membrane</location>
        <topology evidence="1">Multi-pass membrane protein</topology>
    </subcellularLocation>
</comment>
<dbReference type="InterPro" id="IPR011547">
    <property type="entry name" value="SLC26A/SulP_dom"/>
</dbReference>
<organism evidence="7 8">
    <name type="scientific">Paraburkholderia aspalathi</name>
    <dbReference type="NCBI Taxonomy" id="1324617"/>
    <lineage>
        <taxon>Bacteria</taxon>
        <taxon>Pseudomonadati</taxon>
        <taxon>Pseudomonadota</taxon>
        <taxon>Betaproteobacteria</taxon>
        <taxon>Burkholderiales</taxon>
        <taxon>Burkholderiaceae</taxon>
        <taxon>Paraburkholderia</taxon>
    </lineage>
</organism>
<dbReference type="EMBL" id="FPBH01000024">
    <property type="protein sequence ID" value="SFU23974.1"/>
    <property type="molecule type" value="Genomic_DNA"/>
</dbReference>
<feature type="transmembrane region" description="Helical" evidence="5">
    <location>
        <begin position="230"/>
        <end position="255"/>
    </location>
</feature>
<evidence type="ECO:0000256" key="5">
    <source>
        <dbReference type="SAM" id="Phobius"/>
    </source>
</evidence>
<evidence type="ECO:0000313" key="8">
    <source>
        <dbReference type="Proteomes" id="UP000198844"/>
    </source>
</evidence>
<protein>
    <submittedName>
        <fullName evidence="7">Sulfate permease family protein</fullName>
    </submittedName>
</protein>
<keyword evidence="2 5" id="KW-0812">Transmembrane</keyword>
<sequence>MAADEKSVTGRTLPSARPGAVPNRLACWIPSLAWVKAYRLGWLPHDVVAGVTLSAVLVPAGMAYAEAAGMPAVSGLYAPLAALLAYALSGPSRILVPGQDSALVALIVATVTPLVHDGGAHTAMLAAALALLPSAICAGVGLLKLGFVADLLSTAIRHGYLNGIMLTIVLSQLPELLGFSVHSETFVQQVRELVGGVLAGRTNVAAMTIGVLSLAMILGCRRWASKAPGVLIAVAAATLATALLNLASSAGVAVVGTLPRGLSTPQVPLSSLHEWTVLSATAAAIALVSFTDVSMLSQTYGLRSGVPADRNQECVALGIANIAAALFQGFPVSASGSRTAVAEAAGAKTQGTGLVAALVVATLLPFLP</sequence>
<feature type="transmembrane region" description="Helical" evidence="5">
    <location>
        <begin position="122"/>
        <end position="147"/>
    </location>
</feature>
<feature type="domain" description="SLC26A/SulP transporter" evidence="6">
    <location>
        <begin position="44"/>
        <end position="367"/>
    </location>
</feature>
<dbReference type="GO" id="GO:0016020">
    <property type="term" value="C:membrane"/>
    <property type="evidence" value="ECO:0007669"/>
    <property type="project" value="UniProtKB-SubCell"/>
</dbReference>
<evidence type="ECO:0000256" key="1">
    <source>
        <dbReference type="ARBA" id="ARBA00004141"/>
    </source>
</evidence>
<evidence type="ECO:0000259" key="6">
    <source>
        <dbReference type="Pfam" id="PF00916"/>
    </source>
</evidence>
<name>A0A1I7EJ96_9BURK</name>
<feature type="transmembrane region" description="Helical" evidence="5">
    <location>
        <begin position="71"/>
        <end position="88"/>
    </location>
</feature>
<dbReference type="Proteomes" id="UP000198844">
    <property type="component" value="Unassembled WGS sequence"/>
</dbReference>
<dbReference type="PANTHER" id="PTHR11814">
    <property type="entry name" value="SULFATE TRANSPORTER"/>
    <property type="match status" value="1"/>
</dbReference>
<dbReference type="Pfam" id="PF00916">
    <property type="entry name" value="Sulfate_transp"/>
    <property type="match status" value="1"/>
</dbReference>
<evidence type="ECO:0000256" key="2">
    <source>
        <dbReference type="ARBA" id="ARBA00022692"/>
    </source>
</evidence>
<dbReference type="AlphaFoldDB" id="A0A1I7EJ96"/>
<feature type="transmembrane region" description="Helical" evidence="5">
    <location>
        <begin position="193"/>
        <end position="218"/>
    </location>
</feature>
<keyword evidence="3 5" id="KW-1133">Transmembrane helix</keyword>
<feature type="transmembrane region" description="Helical" evidence="5">
    <location>
        <begin position="47"/>
        <end position="65"/>
    </location>
</feature>
<evidence type="ECO:0000313" key="7">
    <source>
        <dbReference type="EMBL" id="SFU23974.1"/>
    </source>
</evidence>
<dbReference type="GO" id="GO:0055085">
    <property type="term" value="P:transmembrane transport"/>
    <property type="evidence" value="ECO:0007669"/>
    <property type="project" value="InterPro"/>
</dbReference>
<feature type="transmembrane region" description="Helical" evidence="5">
    <location>
        <begin position="159"/>
        <end position="181"/>
    </location>
</feature>
<keyword evidence="4 5" id="KW-0472">Membrane</keyword>
<feature type="transmembrane region" description="Helical" evidence="5">
    <location>
        <begin position="100"/>
        <end position="116"/>
    </location>
</feature>
<feature type="transmembrane region" description="Helical" evidence="5">
    <location>
        <begin position="275"/>
        <end position="293"/>
    </location>
</feature>
<accession>A0A1I7EJ96</accession>
<gene>
    <name evidence="7" type="ORF">SAMN05192563_102444</name>
</gene>
<dbReference type="InterPro" id="IPR001902">
    <property type="entry name" value="SLC26A/SulP_fam"/>
</dbReference>